<name>A0A3G8H3Q3_9BURK</name>
<evidence type="ECO:0000256" key="2">
    <source>
        <dbReference type="ARBA" id="ARBA00007246"/>
    </source>
</evidence>
<evidence type="ECO:0000313" key="13">
    <source>
        <dbReference type="EMBL" id="AZG14830.1"/>
    </source>
</evidence>
<keyword evidence="5 10" id="KW-0997">Cell inner membrane</keyword>
<keyword evidence="4 10" id="KW-1003">Cell membrane</keyword>
<dbReference type="PANTHER" id="PTHR38831">
    <property type="entry name" value="TYPE II SECRETION SYSTEM PROTEIN K"/>
    <property type="match status" value="1"/>
</dbReference>
<reference evidence="14" key="1">
    <citation type="submission" date="2018-11" db="EMBL/GenBank/DDBJ databases">
        <title>FDA dAtabase for Regulatory Grade micrObial Sequences (FDA-ARGOS): Supporting development and validation of Infectious Disease Dx tests.</title>
        <authorList>
            <person name="Goldberg B."/>
            <person name="Campos J."/>
            <person name="Tallon L."/>
            <person name="Sadzewicz L."/>
            <person name="Zhao X."/>
            <person name="Vavikolanu K."/>
            <person name="Mehta A."/>
            <person name="Aluvathingal J."/>
            <person name="Nadendla S."/>
            <person name="Geyer C."/>
            <person name="Nandy P."/>
            <person name="Yan Y."/>
            <person name="Sichtig H."/>
        </authorList>
    </citation>
    <scope>NUCLEOTIDE SEQUENCE [LARGE SCALE GENOMIC DNA]</scope>
    <source>
        <strain evidence="14">FDAARGOS_614</strain>
    </source>
</reference>
<evidence type="ECO:0000256" key="9">
    <source>
        <dbReference type="ARBA" id="ARBA00023136"/>
    </source>
</evidence>
<comment type="subcellular location">
    <subcellularLocation>
        <location evidence="1 10">Cell inner membrane</location>
    </subcellularLocation>
</comment>
<accession>A0A3G8H3Q3</accession>
<keyword evidence="9 10" id="KW-0472">Membrane</keyword>
<evidence type="ECO:0000256" key="7">
    <source>
        <dbReference type="ARBA" id="ARBA00022927"/>
    </source>
</evidence>
<dbReference type="GO" id="GO:0009306">
    <property type="term" value="P:protein secretion"/>
    <property type="evidence" value="ECO:0007669"/>
    <property type="project" value="InterPro"/>
</dbReference>
<evidence type="ECO:0000256" key="10">
    <source>
        <dbReference type="PIRNR" id="PIRNR002786"/>
    </source>
</evidence>
<dbReference type="SUPFAM" id="SSF158544">
    <property type="entry name" value="GspK insert domain-like"/>
    <property type="match status" value="1"/>
</dbReference>
<dbReference type="Pfam" id="PF03934">
    <property type="entry name" value="T2SSK"/>
    <property type="match status" value="1"/>
</dbReference>
<feature type="domain" description="T2SS protein K first SAM-like" evidence="12">
    <location>
        <begin position="117"/>
        <end position="206"/>
    </location>
</feature>
<sequence length="319" mass="33759">MPRQRGAAVVTALLVVALCVTLVTTMFVQQQASTRAVESRRLRAQGEAMQDAITAWAVAIVQESGTQSSIDHLRQRWAEPRPPAPLAAWIGAAAASHATLSGAGDIEVGAEIEDAQGRFNLMTLVTAASLTEPPGVSAVGVQAYRRLLASLSLDTSLAAPTADYILRTLRPDGPLPLLRAADLRAVRGYTPQAVARLAPFVVALPEPTSLNINTAGPELLAAFVPGLTVSQASTLIADRDRAYWRGVSDLPLRAAAMTPAGGELQGLMLDAGSHYFIVHGTVRSGRAVRRVQALLYRSGIGVAVRTRVLWVREPDDAAP</sequence>
<keyword evidence="7" id="KW-0653">Protein transport</keyword>
<keyword evidence="3 10" id="KW-0813">Transport</keyword>
<dbReference type="KEGG" id="cpau:EHF44_16150"/>
<evidence type="ECO:0000256" key="1">
    <source>
        <dbReference type="ARBA" id="ARBA00004533"/>
    </source>
</evidence>
<evidence type="ECO:0000259" key="11">
    <source>
        <dbReference type="Pfam" id="PF03934"/>
    </source>
</evidence>
<proteinExistence type="inferred from homology"/>
<dbReference type="InterPro" id="IPR005628">
    <property type="entry name" value="GspK"/>
</dbReference>
<evidence type="ECO:0000256" key="5">
    <source>
        <dbReference type="ARBA" id="ARBA00022519"/>
    </source>
</evidence>
<organism evidence="13 14">
    <name type="scientific">Cupriavidus pauculus</name>
    <dbReference type="NCBI Taxonomy" id="82633"/>
    <lineage>
        <taxon>Bacteria</taxon>
        <taxon>Pseudomonadati</taxon>
        <taxon>Pseudomonadota</taxon>
        <taxon>Betaproteobacteria</taxon>
        <taxon>Burkholderiales</taxon>
        <taxon>Burkholderiaceae</taxon>
        <taxon>Cupriavidus</taxon>
    </lineage>
</organism>
<dbReference type="AlphaFoldDB" id="A0A3G8H3Q3"/>
<evidence type="ECO:0000259" key="12">
    <source>
        <dbReference type="Pfam" id="PF21687"/>
    </source>
</evidence>
<dbReference type="InterPro" id="IPR038072">
    <property type="entry name" value="GspK_central_sf"/>
</dbReference>
<dbReference type="GO" id="GO:0005886">
    <property type="term" value="C:plasma membrane"/>
    <property type="evidence" value="ECO:0007669"/>
    <property type="project" value="UniProtKB-SubCell"/>
</dbReference>
<gene>
    <name evidence="13" type="ORF">EHF44_16150</name>
</gene>
<dbReference type="InterPro" id="IPR049179">
    <property type="entry name" value="T2SSK_SAM-like_2nd"/>
</dbReference>
<dbReference type="PIRSF" id="PIRSF002786">
    <property type="entry name" value="XcpX"/>
    <property type="match status" value="1"/>
</dbReference>
<keyword evidence="8" id="KW-1133">Transmembrane helix</keyword>
<evidence type="ECO:0000256" key="6">
    <source>
        <dbReference type="ARBA" id="ARBA00022692"/>
    </source>
</evidence>
<evidence type="ECO:0000256" key="4">
    <source>
        <dbReference type="ARBA" id="ARBA00022475"/>
    </source>
</evidence>
<dbReference type="Pfam" id="PF21687">
    <property type="entry name" value="T2SSK_1st"/>
    <property type="match status" value="1"/>
</dbReference>
<evidence type="ECO:0000256" key="3">
    <source>
        <dbReference type="ARBA" id="ARBA00022448"/>
    </source>
</evidence>
<dbReference type="Gene3D" id="3.30.1300.30">
    <property type="entry name" value="GSPII I/J protein-like"/>
    <property type="match status" value="1"/>
</dbReference>
<dbReference type="EMBL" id="CP033969">
    <property type="protein sequence ID" value="AZG14830.1"/>
    <property type="molecule type" value="Genomic_DNA"/>
</dbReference>
<evidence type="ECO:0000313" key="14">
    <source>
        <dbReference type="Proteomes" id="UP000270411"/>
    </source>
</evidence>
<comment type="similarity">
    <text evidence="2 10">Belongs to the GSP K family.</text>
</comment>
<keyword evidence="6" id="KW-0812">Transmembrane</keyword>
<dbReference type="OrthoDB" id="5293133at2"/>
<evidence type="ECO:0000256" key="8">
    <source>
        <dbReference type="ARBA" id="ARBA00022989"/>
    </source>
</evidence>
<dbReference type="RefSeq" id="WP_124684584.1">
    <property type="nucleotide sequence ID" value="NZ_CP033969.1"/>
</dbReference>
<feature type="domain" description="T2SS protein K second SAM-like" evidence="11">
    <location>
        <begin position="210"/>
        <end position="254"/>
    </location>
</feature>
<dbReference type="InterPro" id="IPR049031">
    <property type="entry name" value="T2SSK_SAM-like_1st"/>
</dbReference>
<dbReference type="PANTHER" id="PTHR38831:SF1">
    <property type="entry name" value="TYPE II SECRETION SYSTEM PROTEIN K-RELATED"/>
    <property type="match status" value="1"/>
</dbReference>
<protein>
    <recommendedName>
        <fullName evidence="10">Type II secretion system protein K</fullName>
    </recommendedName>
</protein>
<dbReference type="Proteomes" id="UP000270411">
    <property type="component" value="Chromosome 1"/>
</dbReference>
<dbReference type="NCBIfam" id="NF037980">
    <property type="entry name" value="T2SS_GspK"/>
    <property type="match status" value="1"/>
</dbReference>